<gene>
    <name evidence="3" type="ORF">G6F64_012231</name>
</gene>
<organism evidence="3 4">
    <name type="scientific">Rhizopus oryzae</name>
    <name type="common">Mucormycosis agent</name>
    <name type="synonym">Rhizopus arrhizus var. delemar</name>
    <dbReference type="NCBI Taxonomy" id="64495"/>
    <lineage>
        <taxon>Eukaryota</taxon>
        <taxon>Fungi</taxon>
        <taxon>Fungi incertae sedis</taxon>
        <taxon>Mucoromycota</taxon>
        <taxon>Mucoromycotina</taxon>
        <taxon>Mucoromycetes</taxon>
        <taxon>Mucorales</taxon>
        <taxon>Mucorineae</taxon>
        <taxon>Rhizopodaceae</taxon>
        <taxon>Rhizopus</taxon>
    </lineage>
</organism>
<dbReference type="EMBL" id="JAANQT010003554">
    <property type="protein sequence ID" value="KAG1300955.1"/>
    <property type="molecule type" value="Genomic_DNA"/>
</dbReference>
<reference evidence="3" key="1">
    <citation type="journal article" date="2020" name="Microb. Genom.">
        <title>Genetic diversity of clinical and environmental Mucorales isolates obtained from an investigation of mucormycosis cases among solid organ transplant recipients.</title>
        <authorList>
            <person name="Nguyen M.H."/>
            <person name="Kaul D."/>
            <person name="Muto C."/>
            <person name="Cheng S.J."/>
            <person name="Richter R.A."/>
            <person name="Bruno V.M."/>
            <person name="Liu G."/>
            <person name="Beyhan S."/>
            <person name="Sundermann A.J."/>
            <person name="Mounaud S."/>
            <person name="Pasculle A.W."/>
            <person name="Nierman W.C."/>
            <person name="Driscoll E."/>
            <person name="Cumbie R."/>
            <person name="Clancy C.J."/>
            <person name="Dupont C.L."/>
        </authorList>
    </citation>
    <scope>NUCLEOTIDE SEQUENCE</scope>
    <source>
        <strain evidence="3">GL11</strain>
    </source>
</reference>
<evidence type="ECO:0000259" key="2">
    <source>
        <dbReference type="Pfam" id="PF03732"/>
    </source>
</evidence>
<comment type="caution">
    <text evidence="3">The sequence shown here is derived from an EMBL/GenBank/DDBJ whole genome shotgun (WGS) entry which is preliminary data.</text>
</comment>
<dbReference type="InterPro" id="IPR005162">
    <property type="entry name" value="Retrotrans_gag_dom"/>
</dbReference>
<dbReference type="AlphaFoldDB" id="A0A9P6WXK3"/>
<evidence type="ECO:0000256" key="1">
    <source>
        <dbReference type="SAM" id="MobiDB-lite"/>
    </source>
</evidence>
<dbReference type="Pfam" id="PF03732">
    <property type="entry name" value="Retrotrans_gag"/>
    <property type="match status" value="1"/>
</dbReference>
<dbReference type="Proteomes" id="UP000716291">
    <property type="component" value="Unassembled WGS sequence"/>
</dbReference>
<feature type="compositionally biased region" description="Polar residues" evidence="1">
    <location>
        <begin position="7"/>
        <end position="27"/>
    </location>
</feature>
<evidence type="ECO:0000313" key="3">
    <source>
        <dbReference type="EMBL" id="KAG1300955.1"/>
    </source>
</evidence>
<dbReference type="PANTHER" id="PTHR33223:SF6">
    <property type="entry name" value="CCHC-TYPE DOMAIN-CONTAINING PROTEIN"/>
    <property type="match status" value="1"/>
</dbReference>
<keyword evidence="4" id="KW-1185">Reference proteome</keyword>
<feature type="region of interest" description="Disordered" evidence="1">
    <location>
        <begin position="1"/>
        <end position="27"/>
    </location>
</feature>
<sequence>MEKRNQKNNQSIQETSRSGNQSESAPMSNLPLAMASGLFAVPTYEHQNPKEWLEVFETSAELMKVDNKDKLRLVQAYLNPNVRKWYFNHEFTEWATFKKEFLERFTITRIFAKPALKKLFELKRGATESLREYAERFDDLRVTHLNETKKNNRMTKLTDQDLYDTFINGLAPPLVKTVVRQACPNSLTEAMHLIKSMDYNEKEDKVEDTPYEMPGVSARKRLDHATTVPRGMNSSSNYETSGGSLSSNFNISGGNVSKHTGSQPNQAFQETMEKLSGSVRNLTLMMEARMDPRTDARSERRTPASQCYNYRDTGHTAKNCTMPCKLCQGSKGDHPYWKCELQ</sequence>
<proteinExistence type="predicted"/>
<accession>A0A9P6WXK3</accession>
<dbReference type="PANTHER" id="PTHR33223">
    <property type="entry name" value="CCHC-TYPE DOMAIN-CONTAINING PROTEIN"/>
    <property type="match status" value="1"/>
</dbReference>
<protein>
    <recommendedName>
        <fullName evidence="2">Retrotransposon gag domain-containing protein</fullName>
    </recommendedName>
</protein>
<evidence type="ECO:0000313" key="4">
    <source>
        <dbReference type="Proteomes" id="UP000716291"/>
    </source>
</evidence>
<name>A0A9P6WXK3_RHIOR</name>
<feature type="domain" description="Retrotransposon gag" evidence="2">
    <location>
        <begin position="88"/>
        <end position="171"/>
    </location>
</feature>
<dbReference type="OrthoDB" id="10014648at2759"/>